<dbReference type="EMBL" id="PZQS01000001">
    <property type="protein sequence ID" value="PVD39521.1"/>
    <property type="molecule type" value="Genomic_DNA"/>
</dbReference>
<feature type="region of interest" description="Disordered" evidence="1">
    <location>
        <begin position="307"/>
        <end position="330"/>
    </location>
</feature>
<proteinExistence type="predicted"/>
<dbReference type="Proteomes" id="UP000245119">
    <property type="component" value="Linkage Group LG1"/>
</dbReference>
<keyword evidence="3" id="KW-1185">Reference proteome</keyword>
<comment type="caution">
    <text evidence="2">The sequence shown here is derived from an EMBL/GenBank/DDBJ whole genome shotgun (WGS) entry which is preliminary data.</text>
</comment>
<organism evidence="2 3">
    <name type="scientific">Pomacea canaliculata</name>
    <name type="common">Golden apple snail</name>
    <dbReference type="NCBI Taxonomy" id="400727"/>
    <lineage>
        <taxon>Eukaryota</taxon>
        <taxon>Metazoa</taxon>
        <taxon>Spiralia</taxon>
        <taxon>Lophotrochozoa</taxon>
        <taxon>Mollusca</taxon>
        <taxon>Gastropoda</taxon>
        <taxon>Caenogastropoda</taxon>
        <taxon>Architaenioglossa</taxon>
        <taxon>Ampullarioidea</taxon>
        <taxon>Ampullariidae</taxon>
        <taxon>Pomacea</taxon>
    </lineage>
</organism>
<protein>
    <submittedName>
        <fullName evidence="2">Uncharacterized protein</fullName>
    </submittedName>
</protein>
<evidence type="ECO:0000313" key="2">
    <source>
        <dbReference type="EMBL" id="PVD39521.1"/>
    </source>
</evidence>
<dbReference type="OrthoDB" id="6077660at2759"/>
<name>A0A2T7Q1H0_POMCA</name>
<dbReference type="AlphaFoldDB" id="A0A2T7Q1H0"/>
<sequence>MKTSGNVEATTLVIHFFMQGEAESGWQGTSGSDRETCGRQTSFLTFCQAVLYEDVCGDQCCTLGTFGFISQYLSSDAFGRRLRYVREFGDFIRKDDWILVFRAAAGIAQPVYDTWTRVGYHDDYQLTRATMPCGCTRTSGSCDRHYRSRLLDSWPSRAIDKVKMALYENGNETAYMIFSGHGTSYMDWFSANRLVESSWTDLKSASHDFFSIVGLQHSVVYRRFYISNRNIHCPDDIGWLNIKDRANSCSWEASSQIPVFVYSKAKTMINWQNAGSLRGFADVMAVWVKLDKSFNLMQTLKDLYPTHHHTPSHHPTTPTDVVSSDIRKRKQEETGAAKLQATFLTFDNKE</sequence>
<evidence type="ECO:0000313" key="3">
    <source>
        <dbReference type="Proteomes" id="UP000245119"/>
    </source>
</evidence>
<reference evidence="2 3" key="1">
    <citation type="submission" date="2018-04" db="EMBL/GenBank/DDBJ databases">
        <title>The genome of golden apple snail Pomacea canaliculata provides insight into stress tolerance and invasive adaptation.</title>
        <authorList>
            <person name="Liu C."/>
            <person name="Liu B."/>
            <person name="Ren Y."/>
            <person name="Zhang Y."/>
            <person name="Wang H."/>
            <person name="Li S."/>
            <person name="Jiang F."/>
            <person name="Yin L."/>
            <person name="Zhang G."/>
            <person name="Qian W."/>
            <person name="Fan W."/>
        </authorList>
    </citation>
    <scope>NUCLEOTIDE SEQUENCE [LARGE SCALE GENOMIC DNA]</scope>
    <source>
        <strain evidence="2">SZHN2017</strain>
        <tissue evidence="2">Muscle</tissue>
    </source>
</reference>
<accession>A0A2T7Q1H0</accession>
<gene>
    <name evidence="2" type="ORF">C0Q70_02155</name>
</gene>
<evidence type="ECO:0000256" key="1">
    <source>
        <dbReference type="SAM" id="MobiDB-lite"/>
    </source>
</evidence>